<evidence type="ECO:0000256" key="1">
    <source>
        <dbReference type="SAM" id="Phobius"/>
    </source>
</evidence>
<dbReference type="GO" id="GO:0000272">
    <property type="term" value="P:polysaccharide catabolic process"/>
    <property type="evidence" value="ECO:0007669"/>
    <property type="project" value="InterPro"/>
</dbReference>
<feature type="domain" description="Cohesin" evidence="2">
    <location>
        <begin position="87"/>
        <end position="186"/>
    </location>
</feature>
<protein>
    <recommendedName>
        <fullName evidence="2">Cohesin domain-containing protein</fullName>
    </recommendedName>
</protein>
<keyword evidence="1" id="KW-0472">Membrane</keyword>
<name>A0A1F7GZR5_9BACT</name>
<dbReference type="AlphaFoldDB" id="A0A1F7GZR5"/>
<evidence type="ECO:0000259" key="2">
    <source>
        <dbReference type="Pfam" id="PF00963"/>
    </source>
</evidence>
<evidence type="ECO:0000313" key="4">
    <source>
        <dbReference type="Proteomes" id="UP000177159"/>
    </source>
</evidence>
<dbReference type="InterPro" id="IPR002102">
    <property type="entry name" value="Cohesin_dom"/>
</dbReference>
<dbReference type="Proteomes" id="UP000177159">
    <property type="component" value="Unassembled WGS sequence"/>
</dbReference>
<comment type="caution">
    <text evidence="3">The sequence shown here is derived from an EMBL/GenBank/DDBJ whole genome shotgun (WGS) entry which is preliminary data.</text>
</comment>
<dbReference type="Gene3D" id="2.60.40.680">
    <property type="match status" value="1"/>
</dbReference>
<dbReference type="GO" id="GO:0030246">
    <property type="term" value="F:carbohydrate binding"/>
    <property type="evidence" value="ECO:0007669"/>
    <property type="project" value="InterPro"/>
</dbReference>
<dbReference type="CDD" id="cd08547">
    <property type="entry name" value="Type_II_cohesin"/>
    <property type="match status" value="1"/>
</dbReference>
<dbReference type="Pfam" id="PF00963">
    <property type="entry name" value="Cohesin"/>
    <property type="match status" value="1"/>
</dbReference>
<proteinExistence type="predicted"/>
<sequence length="199" mass="21736">MKSLAQILVYDVRDFTTLSPQVKFLLSIQLIILFILSILVGVLFSPKFKAQVQQQNVIQPSLVEEQTATLSFEPKDIILKSGEEKSVSILLSGKPASAVDIVLSYDPTLLQITNMTNGDVFDQEIINKQSRGKIQFSAARSATTAQQKEGIVATMKITALKKTGSTATSISFIKDETIVAESGINILGLMNEAVVRIFD</sequence>
<keyword evidence="1" id="KW-0812">Transmembrane</keyword>
<dbReference type="SUPFAM" id="SSF49384">
    <property type="entry name" value="Carbohydrate-binding domain"/>
    <property type="match status" value="1"/>
</dbReference>
<dbReference type="InterPro" id="IPR008965">
    <property type="entry name" value="CBM2/CBM3_carb-bd_dom_sf"/>
</dbReference>
<reference evidence="3 4" key="1">
    <citation type="journal article" date="2016" name="Nat. Commun.">
        <title>Thousands of microbial genomes shed light on interconnected biogeochemical processes in an aquifer system.</title>
        <authorList>
            <person name="Anantharaman K."/>
            <person name="Brown C.T."/>
            <person name="Hug L.A."/>
            <person name="Sharon I."/>
            <person name="Castelle C.J."/>
            <person name="Probst A.J."/>
            <person name="Thomas B.C."/>
            <person name="Singh A."/>
            <person name="Wilkins M.J."/>
            <person name="Karaoz U."/>
            <person name="Brodie E.L."/>
            <person name="Williams K.H."/>
            <person name="Hubbard S.S."/>
            <person name="Banfield J.F."/>
        </authorList>
    </citation>
    <scope>NUCLEOTIDE SEQUENCE [LARGE SCALE GENOMIC DNA]</scope>
</reference>
<accession>A0A1F7GZR5</accession>
<organism evidence="3 4">
    <name type="scientific">Candidatus Roizmanbacteria bacterium RIFCSPHIGHO2_02_FULL_37_24</name>
    <dbReference type="NCBI Taxonomy" id="1802037"/>
    <lineage>
        <taxon>Bacteria</taxon>
        <taxon>Candidatus Roizmaniibacteriota</taxon>
    </lineage>
</organism>
<feature type="transmembrane region" description="Helical" evidence="1">
    <location>
        <begin position="24"/>
        <end position="44"/>
    </location>
</feature>
<dbReference type="EMBL" id="MFZM01000005">
    <property type="protein sequence ID" value="OGK24610.1"/>
    <property type="molecule type" value="Genomic_DNA"/>
</dbReference>
<evidence type="ECO:0000313" key="3">
    <source>
        <dbReference type="EMBL" id="OGK24610.1"/>
    </source>
</evidence>
<gene>
    <name evidence="3" type="ORF">A3C24_02360</name>
</gene>
<keyword evidence="1" id="KW-1133">Transmembrane helix</keyword>